<sequence length="157" mass="17182">MKKIVITGLVGVVLSILIGGGAAWFVINAMQPSGSAAKLSLKKSAPENKNKHANDIFVSLKESVITLSDAQGEDHYMLLALTMVAESEEASKKIQADEPLYQSIILTTLADREYEKVRALKINEIKTLLNTALHRELKSRATPGPYSDILISKMVFQ</sequence>
<evidence type="ECO:0000256" key="9">
    <source>
        <dbReference type="ARBA" id="ARBA00023136"/>
    </source>
</evidence>
<dbReference type="Proteomes" id="UP000029462">
    <property type="component" value="Unassembled WGS sequence"/>
</dbReference>
<keyword evidence="11" id="KW-0969">Cilium</keyword>
<evidence type="ECO:0000256" key="8">
    <source>
        <dbReference type="ARBA" id="ARBA00022989"/>
    </source>
</evidence>
<dbReference type="GO" id="GO:0071973">
    <property type="term" value="P:bacterial-type flagellum-dependent cell motility"/>
    <property type="evidence" value="ECO:0007669"/>
    <property type="project" value="InterPro"/>
</dbReference>
<dbReference type="GO" id="GO:0009425">
    <property type="term" value="C:bacterial-type flagellum basal body"/>
    <property type="evidence" value="ECO:0007669"/>
    <property type="project" value="InterPro"/>
</dbReference>
<keyword evidence="4" id="KW-1003">Cell membrane</keyword>
<dbReference type="OrthoDB" id="6555669at2"/>
<keyword evidence="11" id="KW-0966">Cell projection</keyword>
<evidence type="ECO:0000313" key="11">
    <source>
        <dbReference type="EMBL" id="GAL58692.1"/>
    </source>
</evidence>
<dbReference type="InterPro" id="IPR005503">
    <property type="entry name" value="FliL"/>
</dbReference>
<dbReference type="STRING" id="1115515.EV102420_12_01980"/>
<evidence type="ECO:0000256" key="2">
    <source>
        <dbReference type="ARBA" id="ARBA00004162"/>
    </source>
</evidence>
<protein>
    <recommendedName>
        <fullName evidence="10">Flagellar protein FliL</fullName>
    </recommendedName>
</protein>
<dbReference type="Pfam" id="PF03748">
    <property type="entry name" value="FliL"/>
    <property type="match status" value="1"/>
</dbReference>
<evidence type="ECO:0000256" key="7">
    <source>
        <dbReference type="ARBA" id="ARBA00022779"/>
    </source>
</evidence>
<comment type="caution">
    <text evidence="11">The sequence shown here is derived from an EMBL/GenBank/DDBJ whole genome shotgun (WGS) entry which is preliminary data.</text>
</comment>
<gene>
    <name evidence="11" type="ORF">EV102420_12_01980</name>
</gene>
<keyword evidence="8" id="KW-1133">Transmembrane helix</keyword>
<dbReference type="eggNOG" id="COG1580">
    <property type="taxonomic scope" value="Bacteria"/>
</dbReference>
<organism evidence="11 12">
    <name type="scientific">Pseudescherichia vulneris NBRC 102420</name>
    <dbReference type="NCBI Taxonomy" id="1115515"/>
    <lineage>
        <taxon>Bacteria</taxon>
        <taxon>Pseudomonadati</taxon>
        <taxon>Pseudomonadota</taxon>
        <taxon>Gammaproteobacteria</taxon>
        <taxon>Enterobacterales</taxon>
        <taxon>Enterobacteriaceae</taxon>
        <taxon>Pseudescherichia</taxon>
    </lineage>
</organism>
<dbReference type="RefSeq" id="WP_042391831.1">
    <property type="nucleotide sequence ID" value="NZ_BBMZ01000012.1"/>
</dbReference>
<comment type="subcellular location">
    <subcellularLocation>
        <location evidence="10">Cell inner membrane</location>
    </subcellularLocation>
    <subcellularLocation>
        <location evidence="2">Cell membrane</location>
        <topology evidence="2">Single-pass membrane protein</topology>
    </subcellularLocation>
</comment>
<dbReference type="GO" id="GO:0005886">
    <property type="term" value="C:plasma membrane"/>
    <property type="evidence" value="ECO:0007669"/>
    <property type="project" value="UniProtKB-SubCell"/>
</dbReference>
<dbReference type="AlphaFoldDB" id="A0A090VU27"/>
<dbReference type="GO" id="GO:0006935">
    <property type="term" value="P:chemotaxis"/>
    <property type="evidence" value="ECO:0007669"/>
    <property type="project" value="UniProtKB-KW"/>
</dbReference>
<keyword evidence="6" id="KW-0812">Transmembrane</keyword>
<comment type="function">
    <text evidence="1 10">Controls the rotational direction of flagella during chemotaxis.</text>
</comment>
<evidence type="ECO:0000313" key="12">
    <source>
        <dbReference type="Proteomes" id="UP000029462"/>
    </source>
</evidence>
<evidence type="ECO:0000256" key="4">
    <source>
        <dbReference type="ARBA" id="ARBA00022475"/>
    </source>
</evidence>
<evidence type="ECO:0000256" key="5">
    <source>
        <dbReference type="ARBA" id="ARBA00022500"/>
    </source>
</evidence>
<reference evidence="11 12" key="1">
    <citation type="submission" date="2014-09" db="EMBL/GenBank/DDBJ databases">
        <title>Whole genome shotgun sequence of Escherichia vulneris NBRC 102420.</title>
        <authorList>
            <person name="Yoshida Y."/>
            <person name="Hosoyama A."/>
            <person name="Tsuchikane K."/>
            <person name="Ohji S."/>
            <person name="Ichikawa N."/>
            <person name="Kimura A."/>
            <person name="Yamazoe A."/>
            <person name="Ezaki T."/>
            <person name="Fujita N."/>
        </authorList>
    </citation>
    <scope>NUCLEOTIDE SEQUENCE [LARGE SCALE GENOMIC DNA]</scope>
    <source>
        <strain evidence="11 12">NBRC 102420</strain>
    </source>
</reference>
<keyword evidence="11" id="KW-0282">Flagellum</keyword>
<keyword evidence="9 10" id="KW-0472">Membrane</keyword>
<dbReference type="EMBL" id="BBMZ01000012">
    <property type="protein sequence ID" value="GAL58692.1"/>
    <property type="molecule type" value="Genomic_DNA"/>
</dbReference>
<evidence type="ECO:0000256" key="1">
    <source>
        <dbReference type="ARBA" id="ARBA00002254"/>
    </source>
</evidence>
<keyword evidence="5 10" id="KW-0145">Chemotaxis</keyword>
<name>A0A090VU27_PSEVU</name>
<evidence type="ECO:0000256" key="3">
    <source>
        <dbReference type="ARBA" id="ARBA00008281"/>
    </source>
</evidence>
<evidence type="ECO:0000256" key="6">
    <source>
        <dbReference type="ARBA" id="ARBA00022692"/>
    </source>
</evidence>
<keyword evidence="12" id="KW-1185">Reference proteome</keyword>
<accession>A0A090VU27</accession>
<keyword evidence="10" id="KW-0997">Cell inner membrane</keyword>
<proteinExistence type="inferred from homology"/>
<keyword evidence="7 10" id="KW-0283">Flagellar rotation</keyword>
<evidence type="ECO:0000256" key="10">
    <source>
        <dbReference type="RuleBase" id="RU364125"/>
    </source>
</evidence>
<comment type="similarity">
    <text evidence="3 10">Belongs to the FliL family.</text>
</comment>